<keyword evidence="3" id="KW-1185">Reference proteome</keyword>
<comment type="caution">
    <text evidence="2">The sequence shown here is derived from an EMBL/GenBank/DDBJ whole genome shotgun (WGS) entry which is preliminary data.</text>
</comment>
<reference evidence="2 3" key="1">
    <citation type="submission" date="2023-08" db="EMBL/GenBank/DDBJ databases">
        <title>Implementing the SeqCode for naming new Mesorhizobium species isolated from Vachellia karroo root nodules.</title>
        <authorList>
            <person name="Van Lill M."/>
        </authorList>
    </citation>
    <scope>NUCLEOTIDE SEQUENCE [LARGE SCALE GENOMIC DNA]</scope>
    <source>
        <strain evidence="2 3">VK3E</strain>
    </source>
</reference>
<name>A0ABU4X4F9_9HYPH</name>
<dbReference type="RefSeq" id="WP_320217238.1">
    <property type="nucleotide sequence ID" value="NZ_JAVIIS010000057.1"/>
</dbReference>
<dbReference type="EMBL" id="JAVIIS010000057">
    <property type="protein sequence ID" value="MDX8443222.1"/>
    <property type="molecule type" value="Genomic_DNA"/>
</dbReference>
<dbReference type="Pfam" id="PF20613">
    <property type="entry name" value="HipA_2"/>
    <property type="match status" value="1"/>
</dbReference>
<proteinExistence type="predicted"/>
<protein>
    <recommendedName>
        <fullName evidence="1">HipA-like kinase domain-containing protein</fullName>
    </recommendedName>
</protein>
<gene>
    <name evidence="2" type="ORF">RFM51_27005</name>
</gene>
<evidence type="ECO:0000259" key="1">
    <source>
        <dbReference type="Pfam" id="PF20613"/>
    </source>
</evidence>
<feature type="domain" description="HipA-like kinase" evidence="1">
    <location>
        <begin position="21"/>
        <end position="180"/>
    </location>
</feature>
<evidence type="ECO:0000313" key="2">
    <source>
        <dbReference type="EMBL" id="MDX8443222.1"/>
    </source>
</evidence>
<evidence type="ECO:0000313" key="3">
    <source>
        <dbReference type="Proteomes" id="UP001272097"/>
    </source>
</evidence>
<sequence>MVRQPSRTGGRKLLETVTATEFVRVATQGRTGPAILTCEDAAGNPVELFCKVSGGCDAGVSSLARESVGACLAADLGLPIPRPYLVDLSPEFADTVPDDTVRQKLLASSAVGFGSLRVPNQFAVWAKGNQITDTMVPDAAAILVFDAVIQNPDRRDGNPNCLVKGEELRVFDHELAFMTEQLLFWTPPWKLGGLSWVGNPGAHIFASGLKGREIDYDPIKALWSNLSDTRLTEYQTAIPEAWAGSEAAVQAALKLIRDARDNIDGCLNEVRRILT</sequence>
<dbReference type="InterPro" id="IPR046748">
    <property type="entry name" value="HipA_2"/>
</dbReference>
<dbReference type="Proteomes" id="UP001272097">
    <property type="component" value="Unassembled WGS sequence"/>
</dbReference>
<organism evidence="2 3">
    <name type="scientific">Mesorhizobium australafricanum</name>
    <dbReference type="NCBI Taxonomy" id="3072311"/>
    <lineage>
        <taxon>Bacteria</taxon>
        <taxon>Pseudomonadati</taxon>
        <taxon>Pseudomonadota</taxon>
        <taxon>Alphaproteobacteria</taxon>
        <taxon>Hyphomicrobiales</taxon>
        <taxon>Phyllobacteriaceae</taxon>
        <taxon>Mesorhizobium</taxon>
    </lineage>
</organism>
<accession>A0ABU4X4F9</accession>